<dbReference type="InterPro" id="IPR017938">
    <property type="entry name" value="Riboflavin_synthase-like_b-brl"/>
</dbReference>
<evidence type="ECO:0000313" key="17">
    <source>
        <dbReference type="Proteomes" id="UP001362899"/>
    </source>
</evidence>
<organism evidence="16 17">
    <name type="scientific">Starmerella bacillaris</name>
    <name type="common">Yeast</name>
    <name type="synonym">Candida zemplinina</name>
    <dbReference type="NCBI Taxonomy" id="1247836"/>
    <lineage>
        <taxon>Eukaryota</taxon>
        <taxon>Fungi</taxon>
        <taxon>Dikarya</taxon>
        <taxon>Ascomycota</taxon>
        <taxon>Saccharomycotina</taxon>
        <taxon>Dipodascomycetes</taxon>
        <taxon>Dipodascales</taxon>
        <taxon>Trichomonascaceae</taxon>
        <taxon>Starmerella</taxon>
    </lineage>
</organism>
<dbReference type="EMBL" id="BTGC01000001">
    <property type="protein sequence ID" value="GMM49220.1"/>
    <property type="molecule type" value="Genomic_DNA"/>
</dbReference>
<sequence>MISANEELSNVLSGVHEPPFLKDIATVGKTTVSQKVQQVAYHLSHAVFSYDEPTFQLDACIAQWHAANELNDNGEVPLFAHMETRVGAASALLGYLRANKADKLVTVIASSGSFKAMEPLLLASKVSYPVVFQIAALEFTGSELVEDIDSAISVANKLGYSVYVSKLGDNSGYEYAAQASKLALETKKPVVHVYSGVRGLRQAYTPVPERPISALGAGIEPYEISLNGDSTLYLAVGTALPFANVVRLHLLNTATVSEVVKQIPSSVTRVVVVGSKWLYKCVNTFAHFLSKFTVAHQTIDEYANAQSEPLQITQFFDSDKAVTARAPGVLCKLLPEANVYTKFDNLLAGGIISSDVCLNGTAFYDADKVNVVIVNNAAILKSVDVISRLVVGGTLAIAASSEEELEKILPAQVKIAVSENNFKLFRIDYASIDTQTTEGWTTLMASEAVIWLLNNYDIDFATSRVVHSLGRDMELVAISVNKIVETLKDSALASISAETIKHWATIEIEKAAEIAKAQAKAEAEAAEEANKDIEITAAPSKPEHKLGLARAFSFVPFDNVIDESEPQLGANVANLSELDLKKRLVFTEAFEEENKLRPEVAEPFVAKVKQNIRVTPSDYDRHIFELELDITGTGLKYEIGESLGVHAPNNADDVQEFLAWYKLNPDEVVGLPLQTETKRLMYRTVFQVFENHLDLFGKVPKKFYESLAEFATDSAEKEKLQFLASPEGAEELKERAELDFENYFDVLKEFNSAKPSLDELIELISPLKRREYSIASAQHVHPNEVHLLIVVVDWVTRKGEIRHGQCSKYLSSLRTGAPVIVSVKPSVTKLPKDPETPVIMAGLGTGLAPFKAFLEEKMWQRDQGHKIGPVYLFLGSRHRRQEYLYGELFEAYKAAGILTHIGAAFSRDQAKKIYIQHRIQEAKEDLVDAFVTKKGNFYLCGPTWPVPDISEALTEIVLTGAELTGEKVNEATLIEDLKEAERYILEVY</sequence>
<dbReference type="GO" id="GO:0005829">
    <property type="term" value="C:cytosol"/>
    <property type="evidence" value="ECO:0007669"/>
    <property type="project" value="TreeGrafter"/>
</dbReference>
<keyword evidence="6" id="KW-0285">Flavoprotein</keyword>
<dbReference type="GO" id="GO:0050660">
    <property type="term" value="F:flavin adenine dinucleotide binding"/>
    <property type="evidence" value="ECO:0007669"/>
    <property type="project" value="TreeGrafter"/>
</dbReference>
<name>A0AAV5RCV6_STABA</name>
<dbReference type="AlphaFoldDB" id="A0AAV5RCV6"/>
<dbReference type="InterPro" id="IPR001709">
    <property type="entry name" value="Flavoprot_Pyr_Nucl_cyt_Rdtase"/>
</dbReference>
<accession>A0AAV5RCV6</accession>
<evidence type="ECO:0000256" key="13">
    <source>
        <dbReference type="ARBA" id="ARBA00059320"/>
    </source>
</evidence>
<dbReference type="Proteomes" id="UP001362899">
    <property type="component" value="Unassembled WGS sequence"/>
</dbReference>
<dbReference type="InterPro" id="IPR002869">
    <property type="entry name" value="Pyrv_flavodox_OxRed_cen"/>
</dbReference>
<dbReference type="InterPro" id="IPR003097">
    <property type="entry name" value="CysJ-like_FAD-binding"/>
</dbReference>
<evidence type="ECO:0000256" key="10">
    <source>
        <dbReference type="ARBA" id="ARBA00022982"/>
    </source>
</evidence>
<keyword evidence="7" id="KW-0288">FMN</keyword>
<protein>
    <recommendedName>
        <fullName evidence="4">assimilatory sulfite reductase (NADPH)</fullName>
        <ecNumber evidence="4">1.8.1.2</ecNumber>
    </recommendedName>
</protein>
<dbReference type="InterPro" id="IPR039261">
    <property type="entry name" value="FNR_nucleotide-bd"/>
</dbReference>
<keyword evidence="8" id="KW-0274">FAD</keyword>
<evidence type="ECO:0000256" key="8">
    <source>
        <dbReference type="ARBA" id="ARBA00022827"/>
    </source>
</evidence>
<evidence type="ECO:0000259" key="15">
    <source>
        <dbReference type="PROSITE" id="PS51384"/>
    </source>
</evidence>
<dbReference type="InterPro" id="IPR029061">
    <property type="entry name" value="THDP-binding"/>
</dbReference>
<dbReference type="InterPro" id="IPR023173">
    <property type="entry name" value="NADPH_Cyt_P450_Rdtase_alpha"/>
</dbReference>
<dbReference type="SUPFAM" id="SSF52518">
    <property type="entry name" value="Thiamin diphosphate-binding fold (THDP-binding)"/>
    <property type="match status" value="1"/>
</dbReference>
<keyword evidence="17" id="KW-1185">Reference proteome</keyword>
<gene>
    <name evidence="16" type="ORF">DASB73_001780</name>
</gene>
<dbReference type="InterPro" id="IPR017927">
    <property type="entry name" value="FAD-bd_FR_type"/>
</dbReference>
<evidence type="ECO:0000256" key="1">
    <source>
        <dbReference type="ARBA" id="ARBA00001917"/>
    </source>
</evidence>
<comment type="cofactor">
    <cofactor evidence="2">
        <name>FAD</name>
        <dbReference type="ChEBI" id="CHEBI:57692"/>
    </cofactor>
</comment>
<dbReference type="Gene3D" id="3.40.50.80">
    <property type="entry name" value="Nucleotide-binding domain of ferredoxin-NADP reductase (FNR) module"/>
    <property type="match status" value="1"/>
</dbReference>
<dbReference type="Gene3D" id="1.20.990.10">
    <property type="entry name" value="NADPH-cytochrome p450 Reductase, Chain A, domain 3"/>
    <property type="match status" value="1"/>
</dbReference>
<feature type="coiled-coil region" evidence="14">
    <location>
        <begin position="509"/>
        <end position="536"/>
    </location>
</feature>
<keyword evidence="9" id="KW-0521">NADP</keyword>
<dbReference type="SUPFAM" id="SSF52343">
    <property type="entry name" value="Ferredoxin reductase-like, C-terminal NADP-linked domain"/>
    <property type="match status" value="1"/>
</dbReference>
<evidence type="ECO:0000256" key="14">
    <source>
        <dbReference type="SAM" id="Coils"/>
    </source>
</evidence>
<evidence type="ECO:0000256" key="4">
    <source>
        <dbReference type="ARBA" id="ARBA00012604"/>
    </source>
</evidence>
<evidence type="ECO:0000256" key="3">
    <source>
        <dbReference type="ARBA" id="ARBA00004774"/>
    </source>
</evidence>
<dbReference type="Pfam" id="PF00667">
    <property type="entry name" value="FAD_binding_1"/>
    <property type="match status" value="1"/>
</dbReference>
<comment type="catalytic activity">
    <reaction evidence="12">
        <text>hydrogen sulfide + 3 NADP(+) + 3 H2O = sulfite + 3 NADPH + 4 H(+)</text>
        <dbReference type="Rhea" id="RHEA:13801"/>
        <dbReference type="ChEBI" id="CHEBI:15377"/>
        <dbReference type="ChEBI" id="CHEBI:15378"/>
        <dbReference type="ChEBI" id="CHEBI:17359"/>
        <dbReference type="ChEBI" id="CHEBI:29919"/>
        <dbReference type="ChEBI" id="CHEBI:57783"/>
        <dbReference type="ChEBI" id="CHEBI:58349"/>
        <dbReference type="EC" id="1.8.1.2"/>
    </reaction>
</comment>
<keyword evidence="5" id="KW-0813">Transport</keyword>
<evidence type="ECO:0000256" key="9">
    <source>
        <dbReference type="ARBA" id="ARBA00022857"/>
    </source>
</evidence>
<dbReference type="Gene3D" id="3.40.50.970">
    <property type="match status" value="1"/>
</dbReference>
<dbReference type="GO" id="GO:0010181">
    <property type="term" value="F:FMN binding"/>
    <property type="evidence" value="ECO:0007669"/>
    <property type="project" value="TreeGrafter"/>
</dbReference>
<comment type="function">
    <text evidence="13">This enzyme catalyzes the 6-electron reduction of sulfite to sulfide. This is one of several activities required for the biosynthesis of L-cysteine from sulfate.</text>
</comment>
<evidence type="ECO:0000313" key="16">
    <source>
        <dbReference type="EMBL" id="GMM49220.1"/>
    </source>
</evidence>
<dbReference type="Pfam" id="PF00175">
    <property type="entry name" value="NAD_binding_1"/>
    <property type="match status" value="1"/>
</dbReference>
<dbReference type="EC" id="1.8.1.2" evidence="4"/>
<evidence type="ECO:0000256" key="6">
    <source>
        <dbReference type="ARBA" id="ARBA00022630"/>
    </source>
</evidence>
<evidence type="ECO:0000256" key="11">
    <source>
        <dbReference type="ARBA" id="ARBA00023002"/>
    </source>
</evidence>
<keyword evidence="11" id="KW-0560">Oxidoreductase</keyword>
<dbReference type="InterPro" id="IPR001433">
    <property type="entry name" value="OxRdtase_FAD/NAD-bd"/>
</dbReference>
<feature type="domain" description="FAD-binding FR-type" evidence="15">
    <location>
        <begin position="601"/>
        <end position="832"/>
    </location>
</feature>
<dbReference type="PANTHER" id="PTHR19384:SF109">
    <property type="entry name" value="SULFITE REDUCTASE [NADPH] FLAVOPROTEIN COMPONENT"/>
    <property type="match status" value="1"/>
</dbReference>
<proteinExistence type="predicted"/>
<dbReference type="Gene3D" id="3.40.920.10">
    <property type="entry name" value="Pyruvate-ferredoxin oxidoreductase, PFOR, domain III"/>
    <property type="match status" value="1"/>
</dbReference>
<comment type="pathway">
    <text evidence="3">Sulfur metabolism; hydrogen sulfide biosynthesis; hydrogen sulfide from sulfite (NADPH route): step 1/1.</text>
</comment>
<keyword evidence="10" id="KW-0249">Electron transport</keyword>
<evidence type="ECO:0000256" key="7">
    <source>
        <dbReference type="ARBA" id="ARBA00022643"/>
    </source>
</evidence>
<evidence type="ECO:0000256" key="2">
    <source>
        <dbReference type="ARBA" id="ARBA00001974"/>
    </source>
</evidence>
<dbReference type="SUPFAM" id="SSF63380">
    <property type="entry name" value="Riboflavin synthase domain-like"/>
    <property type="match status" value="1"/>
</dbReference>
<evidence type="ECO:0000256" key="5">
    <source>
        <dbReference type="ARBA" id="ARBA00022448"/>
    </source>
</evidence>
<dbReference type="PANTHER" id="PTHR19384">
    <property type="entry name" value="NITRIC OXIDE SYNTHASE-RELATED"/>
    <property type="match status" value="1"/>
</dbReference>
<evidence type="ECO:0000256" key="12">
    <source>
        <dbReference type="ARBA" id="ARBA00052219"/>
    </source>
</evidence>
<dbReference type="PROSITE" id="PS51384">
    <property type="entry name" value="FAD_FR"/>
    <property type="match status" value="1"/>
</dbReference>
<keyword evidence="14" id="KW-0175">Coiled coil</keyword>
<dbReference type="PRINTS" id="PR00371">
    <property type="entry name" value="FPNCR"/>
</dbReference>
<dbReference type="Gene3D" id="2.40.30.10">
    <property type="entry name" value="Translation factors"/>
    <property type="match status" value="1"/>
</dbReference>
<comment type="caution">
    <text evidence="16">The sequence shown here is derived from an EMBL/GenBank/DDBJ whole genome shotgun (WGS) entry which is preliminary data.</text>
</comment>
<dbReference type="CDD" id="cd06207">
    <property type="entry name" value="CyPoR_like"/>
    <property type="match status" value="1"/>
</dbReference>
<reference evidence="16 17" key="1">
    <citation type="journal article" date="2023" name="Elife">
        <title>Identification of key yeast species and microbe-microbe interactions impacting larval growth of Drosophila in the wild.</title>
        <authorList>
            <person name="Mure A."/>
            <person name="Sugiura Y."/>
            <person name="Maeda R."/>
            <person name="Honda K."/>
            <person name="Sakurai N."/>
            <person name="Takahashi Y."/>
            <person name="Watada M."/>
            <person name="Katoh T."/>
            <person name="Gotoh A."/>
            <person name="Gotoh Y."/>
            <person name="Taniguchi I."/>
            <person name="Nakamura K."/>
            <person name="Hayashi T."/>
            <person name="Katayama T."/>
            <person name="Uemura T."/>
            <person name="Hattori Y."/>
        </authorList>
    </citation>
    <scope>NUCLEOTIDE SEQUENCE [LARGE SCALE GENOMIC DNA]</scope>
    <source>
        <strain evidence="16 17">SB-73</strain>
    </source>
</reference>
<dbReference type="GO" id="GO:0004783">
    <property type="term" value="F:sulfite reductase (NADPH) activity"/>
    <property type="evidence" value="ECO:0007669"/>
    <property type="project" value="UniProtKB-EC"/>
</dbReference>
<comment type="cofactor">
    <cofactor evidence="1">
        <name>FMN</name>
        <dbReference type="ChEBI" id="CHEBI:58210"/>
    </cofactor>
</comment>
<dbReference type="SUPFAM" id="SSF53323">
    <property type="entry name" value="Pyruvate-ferredoxin oxidoreductase, PFOR, domain III"/>
    <property type="match status" value="1"/>
</dbReference>
<dbReference type="FunFam" id="1.20.990.10:FF:000010">
    <property type="entry name" value="Sulfite reductase [NADPH] flavoprotein component"/>
    <property type="match status" value="1"/>
</dbReference>